<proteinExistence type="predicted"/>
<dbReference type="PROSITE" id="PS51257">
    <property type="entry name" value="PROKAR_LIPOPROTEIN"/>
    <property type="match status" value="1"/>
</dbReference>
<keyword evidence="3" id="KW-1185">Reference proteome</keyword>
<evidence type="ECO:0000313" key="2">
    <source>
        <dbReference type="EMBL" id="MBA5630403.1"/>
    </source>
</evidence>
<name>A0A838ZTY4_9FLAO</name>
<evidence type="ECO:0000313" key="3">
    <source>
        <dbReference type="Proteomes" id="UP000552241"/>
    </source>
</evidence>
<dbReference type="EMBL" id="JACDZE010000004">
    <property type="protein sequence ID" value="MBA5630403.1"/>
    <property type="molecule type" value="Genomic_DNA"/>
</dbReference>
<dbReference type="RefSeq" id="WP_182044000.1">
    <property type="nucleotide sequence ID" value="NZ_JACDZE010000004.1"/>
</dbReference>
<reference evidence="2 3" key="1">
    <citation type="submission" date="2020-07" db="EMBL/GenBank/DDBJ databases">
        <title>Moheibacter lacus sp. nov., a member of the family Flavobacteriaceae isolated from freshwater lake sediment.</title>
        <authorList>
            <person name="Liu Y."/>
        </authorList>
    </citation>
    <scope>NUCLEOTIDE SEQUENCE [LARGE SCALE GENOMIC DNA]</scope>
    <source>
        <strain evidence="2 3">BDHS18</strain>
    </source>
</reference>
<dbReference type="Proteomes" id="UP000552241">
    <property type="component" value="Unassembled WGS sequence"/>
</dbReference>
<accession>A0A838ZTY4</accession>
<feature type="signal peptide" evidence="1">
    <location>
        <begin position="1"/>
        <end position="22"/>
    </location>
</feature>
<dbReference type="AlphaFoldDB" id="A0A838ZTY4"/>
<organism evidence="2 3">
    <name type="scientific">Moheibacter lacus</name>
    <dbReference type="NCBI Taxonomy" id="2745851"/>
    <lineage>
        <taxon>Bacteria</taxon>
        <taxon>Pseudomonadati</taxon>
        <taxon>Bacteroidota</taxon>
        <taxon>Flavobacteriia</taxon>
        <taxon>Flavobacteriales</taxon>
        <taxon>Weeksellaceae</taxon>
        <taxon>Moheibacter</taxon>
    </lineage>
</organism>
<comment type="caution">
    <text evidence="2">The sequence shown here is derived from an EMBL/GenBank/DDBJ whole genome shotgun (WGS) entry which is preliminary data.</text>
</comment>
<sequence length="190" mass="20933">MKRIIKKFIAFAVLSVSLIACSGSDDNNDPGAPQGDDNPTHRYTFKVNGNDIANATYAFGIPYDDHGGGLAYFEPENDYVVVSAYHQNNDPGIKADFVYLGDIIQPLALNETDNQDTSVIFVNFTHQGQNYTLESVSGTCTSYFMETFPFGVTNSGKSTFKVGFSGTFRNIVNINETFQITEGEIEVYNN</sequence>
<evidence type="ECO:0008006" key="4">
    <source>
        <dbReference type="Google" id="ProtNLM"/>
    </source>
</evidence>
<feature type="chain" id="PRO_5032979463" description="DUF5017 domain-containing protein" evidence="1">
    <location>
        <begin position="23"/>
        <end position="190"/>
    </location>
</feature>
<gene>
    <name evidence="2" type="ORF">HU137_11525</name>
</gene>
<protein>
    <recommendedName>
        <fullName evidence="4">DUF5017 domain-containing protein</fullName>
    </recommendedName>
</protein>
<keyword evidence="1" id="KW-0732">Signal</keyword>
<evidence type="ECO:0000256" key="1">
    <source>
        <dbReference type="SAM" id="SignalP"/>
    </source>
</evidence>